<reference evidence="2 3" key="1">
    <citation type="submission" date="2023-10" db="EMBL/GenBank/DDBJ databases">
        <authorList>
            <person name="Botero Cardona J."/>
        </authorList>
    </citation>
    <scope>NUCLEOTIDE SEQUENCE [LARGE SCALE GENOMIC DNA]</scope>
    <source>
        <strain evidence="2 3">R-54839</strain>
    </source>
</reference>
<organism evidence="2 3">
    <name type="scientific">Fructobacillus fructosus</name>
    <dbReference type="NCBI Taxonomy" id="1631"/>
    <lineage>
        <taxon>Bacteria</taxon>
        <taxon>Bacillati</taxon>
        <taxon>Bacillota</taxon>
        <taxon>Bacilli</taxon>
        <taxon>Lactobacillales</taxon>
        <taxon>Lactobacillaceae</taxon>
        <taxon>Fructobacillus</taxon>
    </lineage>
</organism>
<keyword evidence="1" id="KW-1133">Transmembrane helix</keyword>
<keyword evidence="3" id="KW-1185">Reference proteome</keyword>
<proteinExistence type="predicted"/>
<keyword evidence="1" id="KW-0472">Membrane</keyword>
<evidence type="ECO:0000313" key="3">
    <source>
        <dbReference type="Proteomes" id="UP001314261"/>
    </source>
</evidence>
<dbReference type="Proteomes" id="UP001314261">
    <property type="component" value="Unassembled WGS sequence"/>
</dbReference>
<sequence length="31" mass="3355">MNTKDKRYLTAALIVGIIAVVGFTVTYLLGL</sequence>
<dbReference type="EMBL" id="CAUZLR010000002">
    <property type="protein sequence ID" value="CAK1233802.1"/>
    <property type="molecule type" value="Genomic_DNA"/>
</dbReference>
<comment type="caution">
    <text evidence="2">The sequence shown here is derived from an EMBL/GenBank/DDBJ whole genome shotgun (WGS) entry which is preliminary data.</text>
</comment>
<evidence type="ECO:0000256" key="1">
    <source>
        <dbReference type="SAM" id="Phobius"/>
    </source>
</evidence>
<gene>
    <name evidence="2" type="ORF">R54839_PPFHFPJH_00567</name>
</gene>
<feature type="transmembrane region" description="Helical" evidence="1">
    <location>
        <begin position="7"/>
        <end position="29"/>
    </location>
</feature>
<accession>A0ABM9MRA6</accession>
<evidence type="ECO:0000313" key="2">
    <source>
        <dbReference type="EMBL" id="CAK1233802.1"/>
    </source>
</evidence>
<protein>
    <submittedName>
        <fullName evidence="2">Uncharacterized protein</fullName>
    </submittedName>
</protein>
<name>A0ABM9MRA6_9LACO</name>
<keyword evidence="1" id="KW-0812">Transmembrane</keyword>